<dbReference type="GO" id="GO:0004631">
    <property type="term" value="F:phosphomevalonate kinase activity"/>
    <property type="evidence" value="ECO:0007669"/>
    <property type="project" value="UniProtKB-UniRule"/>
</dbReference>
<keyword evidence="18" id="KW-1185">Reference proteome</keyword>
<dbReference type="GO" id="GO:0005777">
    <property type="term" value="C:peroxisome"/>
    <property type="evidence" value="ECO:0007669"/>
    <property type="project" value="TreeGrafter"/>
</dbReference>
<dbReference type="Gene3D" id="3.40.50.300">
    <property type="entry name" value="P-loop containing nucleotide triphosphate hydrolases"/>
    <property type="match status" value="1"/>
</dbReference>
<dbReference type="EMBL" id="JASBNA010000056">
    <property type="protein sequence ID" value="KAK7679768.1"/>
    <property type="molecule type" value="Genomic_DNA"/>
</dbReference>
<keyword evidence="10 14" id="KW-0443">Lipid metabolism</keyword>
<dbReference type="InterPro" id="IPR020568">
    <property type="entry name" value="Ribosomal_Su5_D2-typ_SF"/>
</dbReference>
<keyword evidence="7 14" id="KW-0418">Kinase</keyword>
<dbReference type="InterPro" id="IPR006689">
    <property type="entry name" value="Small_GTPase_ARF/SAR"/>
</dbReference>
<evidence type="ECO:0000256" key="6">
    <source>
        <dbReference type="ARBA" id="ARBA00022741"/>
    </source>
</evidence>
<dbReference type="Gene3D" id="3.30.230.10">
    <property type="match status" value="1"/>
</dbReference>
<evidence type="ECO:0000256" key="10">
    <source>
        <dbReference type="ARBA" id="ARBA00023098"/>
    </source>
</evidence>
<evidence type="ECO:0000313" key="18">
    <source>
        <dbReference type="Proteomes" id="UP001385951"/>
    </source>
</evidence>
<sequence length="486" mass="53665">MTAAEVSQALNLTDLKDRSWSIVASSAIKGEGLTEGLDWLMDVIKDEQLMSTVRAFSAPGKALIAGGYLVLDPAYNAYVTALSCRMHAVIESREVPAKSKITIDSPQFGKGHWVYEMKDEEFRVEQVEGDLNPFVGAAVETILKYVEPRESFNYHITIYSDAGYHTQQDTRAVKSGNGAKQFLYHLEPIGQVAKTGLGSSAGLVSVITGSLLSVFKKSSLDEIKDKIHNLAQISHCYAQKKVGSGFDVAAAIYGSIIYRRFHASVIDEYFQNPKQEKLQEIVNNQWDFKHVRCALPPGIKLLMGDISGGSETPKLVSKVLKWKNEDPNTSKLLYENLNSANMSLVNALDQLHKEYEENESNYRDNLNKFSTDSIISSNLQSLVNSLHDIRQYLKKLTNLTGADIEPELQTILLDACFTLPGCLGGVVPGAGGFDAISLLVVESKVDQILNQTMSDSRFSNVSWLNLHEEAEGILEENPADYKDLSA</sequence>
<protein>
    <recommendedName>
        <fullName evidence="3 14">Phosphomevalonate kinase</fullName>
        <ecNumber evidence="3 14">2.7.4.2</ecNumber>
    </recommendedName>
</protein>
<dbReference type="InterPro" id="IPR014721">
    <property type="entry name" value="Ribsml_uS5_D2-typ_fold_subgr"/>
</dbReference>
<dbReference type="Pfam" id="PF00288">
    <property type="entry name" value="GHMP_kinases_N"/>
    <property type="match status" value="1"/>
</dbReference>
<keyword evidence="4 14" id="KW-0444">Lipid biosynthesis</keyword>
<dbReference type="SUPFAM" id="SSF54211">
    <property type="entry name" value="Ribosomal protein S5 domain 2-like"/>
    <property type="match status" value="1"/>
</dbReference>
<comment type="caution">
    <text evidence="17">The sequence shown here is derived from an EMBL/GenBank/DDBJ whole genome shotgun (WGS) entry which is preliminary data.</text>
</comment>
<comment type="similarity">
    <text evidence="2 14">Belongs to the GHMP kinase family. Mevalonate kinase subfamily.</text>
</comment>
<name>A0AAW0FFP5_9APHY</name>
<comment type="pathway">
    <text evidence="1 14">Isoprenoid biosynthesis; isopentenyl diphosphate biosynthesis via mevalonate pathway; isopentenyl diphosphate from (R)-mevalonate: step 2/3.</text>
</comment>
<evidence type="ECO:0000256" key="3">
    <source>
        <dbReference type="ARBA" id="ARBA00012958"/>
    </source>
</evidence>
<evidence type="ECO:0000256" key="8">
    <source>
        <dbReference type="ARBA" id="ARBA00022840"/>
    </source>
</evidence>
<keyword evidence="5 14" id="KW-0808">Transferase</keyword>
<evidence type="ECO:0000256" key="2">
    <source>
        <dbReference type="ARBA" id="ARBA00006495"/>
    </source>
</evidence>
<dbReference type="InterPro" id="IPR027417">
    <property type="entry name" value="P-loop_NTPase"/>
</dbReference>
<dbReference type="AlphaFoldDB" id="A0AAW0FFP5"/>
<dbReference type="InterPro" id="IPR035102">
    <property type="entry name" value="Phosphomevalonate_kinase"/>
</dbReference>
<keyword evidence="6" id="KW-0547">Nucleotide-binding</keyword>
<dbReference type="GO" id="GO:0006696">
    <property type="term" value="P:ergosterol biosynthetic process"/>
    <property type="evidence" value="ECO:0007669"/>
    <property type="project" value="TreeGrafter"/>
</dbReference>
<keyword evidence="15" id="KW-0175">Coiled coil</keyword>
<dbReference type="GO" id="GO:0005525">
    <property type="term" value="F:GTP binding"/>
    <property type="evidence" value="ECO:0007669"/>
    <property type="project" value="UniProtKB-KW"/>
</dbReference>
<organism evidence="17 18">
    <name type="scientific">Cerrena zonata</name>
    <dbReference type="NCBI Taxonomy" id="2478898"/>
    <lineage>
        <taxon>Eukaryota</taxon>
        <taxon>Fungi</taxon>
        <taxon>Dikarya</taxon>
        <taxon>Basidiomycota</taxon>
        <taxon>Agaricomycotina</taxon>
        <taxon>Agaricomycetes</taxon>
        <taxon>Polyporales</taxon>
        <taxon>Cerrenaceae</taxon>
        <taxon>Cerrena</taxon>
    </lineage>
</organism>
<evidence type="ECO:0000256" key="9">
    <source>
        <dbReference type="ARBA" id="ARBA00022955"/>
    </source>
</evidence>
<evidence type="ECO:0000256" key="1">
    <source>
        <dbReference type="ARBA" id="ARBA00005017"/>
    </source>
</evidence>
<dbReference type="PANTHER" id="PTHR31814:SF2">
    <property type="entry name" value="PHOSPHOMEVALONATE KINASE"/>
    <property type="match status" value="1"/>
</dbReference>
<evidence type="ECO:0000256" key="5">
    <source>
        <dbReference type="ARBA" id="ARBA00022679"/>
    </source>
</evidence>
<keyword evidence="9 14" id="KW-0752">Steroid biosynthesis</keyword>
<proteinExistence type="inferred from homology"/>
<evidence type="ECO:0000313" key="17">
    <source>
        <dbReference type="EMBL" id="KAK7679768.1"/>
    </source>
</evidence>
<reference evidence="17 18" key="1">
    <citation type="submission" date="2022-09" db="EMBL/GenBank/DDBJ databases">
        <authorList>
            <person name="Palmer J.M."/>
        </authorList>
    </citation>
    <scope>NUCLEOTIDE SEQUENCE [LARGE SCALE GENOMIC DNA]</scope>
    <source>
        <strain evidence="17 18">DSM 7382</strain>
    </source>
</reference>
<keyword evidence="11" id="KW-0342">GTP-binding</keyword>
<evidence type="ECO:0000259" key="16">
    <source>
        <dbReference type="Pfam" id="PF00288"/>
    </source>
</evidence>
<dbReference type="EC" id="2.7.4.2" evidence="3 14"/>
<dbReference type="Proteomes" id="UP001385951">
    <property type="component" value="Unassembled WGS sequence"/>
</dbReference>
<comment type="catalytic activity">
    <reaction evidence="13">
        <text>(R)-5-phosphomevalonate + ATP = (R)-5-diphosphomevalonate + ADP</text>
        <dbReference type="Rhea" id="RHEA:16341"/>
        <dbReference type="ChEBI" id="CHEBI:30616"/>
        <dbReference type="ChEBI" id="CHEBI:57557"/>
        <dbReference type="ChEBI" id="CHEBI:58146"/>
        <dbReference type="ChEBI" id="CHEBI:456216"/>
        <dbReference type="EC" id="2.7.4.2"/>
    </reaction>
    <physiologicalReaction direction="left-to-right" evidence="13">
        <dbReference type="Rhea" id="RHEA:16342"/>
    </physiologicalReaction>
</comment>
<accession>A0AAW0FFP5</accession>
<keyword evidence="8" id="KW-0067">ATP-binding</keyword>
<dbReference type="PIRSF" id="PIRSF017288">
    <property type="entry name" value="PMK_GHMP_euk"/>
    <property type="match status" value="1"/>
</dbReference>
<evidence type="ECO:0000256" key="12">
    <source>
        <dbReference type="ARBA" id="ARBA00023221"/>
    </source>
</evidence>
<feature type="domain" description="GHMP kinase N-terminal" evidence="16">
    <location>
        <begin position="194"/>
        <end position="254"/>
    </location>
</feature>
<dbReference type="GO" id="GO:0019287">
    <property type="term" value="P:isopentenyl diphosphate biosynthetic process, mevalonate pathway"/>
    <property type="evidence" value="ECO:0007669"/>
    <property type="project" value="UniProtKB-UniRule"/>
</dbReference>
<evidence type="ECO:0000256" key="7">
    <source>
        <dbReference type="ARBA" id="ARBA00022777"/>
    </source>
</evidence>
<dbReference type="GO" id="GO:0005524">
    <property type="term" value="F:ATP binding"/>
    <property type="evidence" value="ECO:0007669"/>
    <property type="project" value="UniProtKB-UniRule"/>
</dbReference>
<dbReference type="InterPro" id="IPR016005">
    <property type="entry name" value="Erg8"/>
</dbReference>
<feature type="coiled-coil region" evidence="15">
    <location>
        <begin position="334"/>
        <end position="368"/>
    </location>
</feature>
<evidence type="ECO:0000256" key="4">
    <source>
        <dbReference type="ARBA" id="ARBA00022516"/>
    </source>
</evidence>
<dbReference type="PANTHER" id="PTHR31814">
    <property type="match status" value="1"/>
</dbReference>
<dbReference type="InterPro" id="IPR006204">
    <property type="entry name" value="GHMP_kinase_N_dom"/>
</dbReference>
<evidence type="ECO:0000256" key="15">
    <source>
        <dbReference type="SAM" id="Coils"/>
    </source>
</evidence>
<evidence type="ECO:0000256" key="11">
    <source>
        <dbReference type="ARBA" id="ARBA00023134"/>
    </source>
</evidence>
<dbReference type="GO" id="GO:0010142">
    <property type="term" value="P:farnesyl diphosphate biosynthetic process, mevalonate pathway"/>
    <property type="evidence" value="ECO:0007669"/>
    <property type="project" value="TreeGrafter"/>
</dbReference>
<dbReference type="Pfam" id="PF00025">
    <property type="entry name" value="Arf"/>
    <property type="match status" value="1"/>
</dbReference>
<dbReference type="GO" id="GO:0003924">
    <property type="term" value="F:GTPase activity"/>
    <property type="evidence" value="ECO:0007669"/>
    <property type="project" value="InterPro"/>
</dbReference>
<evidence type="ECO:0000256" key="13">
    <source>
        <dbReference type="ARBA" id="ARBA00029326"/>
    </source>
</evidence>
<gene>
    <name evidence="17" type="ORF">QCA50_017271</name>
</gene>
<keyword evidence="12 14" id="KW-0753">Steroid metabolism</keyword>
<evidence type="ECO:0000256" key="14">
    <source>
        <dbReference type="PIRNR" id="PIRNR017288"/>
    </source>
</evidence>